<dbReference type="Gene3D" id="1.10.10.10">
    <property type="entry name" value="Winged helix-like DNA-binding domain superfamily/Winged helix DNA-binding domain"/>
    <property type="match status" value="1"/>
</dbReference>
<accession>A0A5E4Y5L0</accession>
<dbReference type="SUPFAM" id="SSF46785">
    <property type="entry name" value="Winged helix' DNA-binding domain"/>
    <property type="match status" value="1"/>
</dbReference>
<dbReference type="Pfam" id="PF03466">
    <property type="entry name" value="LysR_substrate"/>
    <property type="match status" value="1"/>
</dbReference>
<feature type="domain" description="HTH lysR-type" evidence="5">
    <location>
        <begin position="1"/>
        <end position="58"/>
    </location>
</feature>
<dbReference type="Pfam" id="PF00126">
    <property type="entry name" value="HTH_1"/>
    <property type="match status" value="1"/>
</dbReference>
<gene>
    <name evidence="6" type="ORF">PTE30175_04190</name>
</gene>
<dbReference type="OrthoDB" id="5292387at2"/>
<comment type="similarity">
    <text evidence="1">Belongs to the LysR transcriptional regulatory family.</text>
</comment>
<dbReference type="Proteomes" id="UP000414233">
    <property type="component" value="Unassembled WGS sequence"/>
</dbReference>
<dbReference type="AlphaFoldDB" id="A0A5E4Y5L0"/>
<reference evidence="6 7" key="1">
    <citation type="submission" date="2019-08" db="EMBL/GenBank/DDBJ databases">
        <authorList>
            <person name="Peeters C."/>
        </authorList>
    </citation>
    <scope>NUCLEOTIDE SEQUENCE [LARGE SCALE GENOMIC DNA]</scope>
    <source>
        <strain evidence="6 7">LMG 30175</strain>
    </source>
</reference>
<dbReference type="PRINTS" id="PR00039">
    <property type="entry name" value="HTHLYSR"/>
</dbReference>
<keyword evidence="7" id="KW-1185">Reference proteome</keyword>
<sequence length="303" mass="33312">MDLRQMRYFVAVAECRSISVAARLVHVAQPALTRQMQALEDELGTSLFDRTTRGVNLTDAGKQLLSDATRILADTSAAMERVTRAGRGEIGHLSIALPVRQTLTSEIGEILRSFRQEVPGVSITLRHLLSEAQLKLLSAGQLDAGFLLFRDPADPAFSGIPVCTQKILLAYPSDWQWERGKPQSLRDLNGVDFIWIERNAAPNWHDELIHCFFNAGFVPKISALGVDAGSMLTLVSAGMGCTVVPETARNHAPKTVAFMELSDLNVVHKWEFVWRVDNCSSVLQRLVNVVSGFAPVPPDTASH</sequence>
<evidence type="ECO:0000259" key="5">
    <source>
        <dbReference type="PROSITE" id="PS50931"/>
    </source>
</evidence>
<proteinExistence type="inferred from homology"/>
<dbReference type="GO" id="GO:0032993">
    <property type="term" value="C:protein-DNA complex"/>
    <property type="evidence" value="ECO:0007669"/>
    <property type="project" value="TreeGrafter"/>
</dbReference>
<dbReference type="CDD" id="cd08414">
    <property type="entry name" value="PBP2_LTTR_aromatics_like"/>
    <property type="match status" value="1"/>
</dbReference>
<dbReference type="PANTHER" id="PTHR30346">
    <property type="entry name" value="TRANSCRIPTIONAL DUAL REGULATOR HCAR-RELATED"/>
    <property type="match status" value="1"/>
</dbReference>
<evidence type="ECO:0000313" key="6">
    <source>
        <dbReference type="EMBL" id="VVE43658.1"/>
    </source>
</evidence>
<dbReference type="FunFam" id="1.10.10.10:FF:000001">
    <property type="entry name" value="LysR family transcriptional regulator"/>
    <property type="match status" value="1"/>
</dbReference>
<protein>
    <submittedName>
        <fullName evidence="6">LysR family transcriptional regulator</fullName>
    </submittedName>
</protein>
<keyword evidence="2" id="KW-0805">Transcription regulation</keyword>
<name>A0A5E4Y5L0_9BURK</name>
<keyword evidence="4" id="KW-0804">Transcription</keyword>
<organism evidence="6 7">
    <name type="scientific">Pandoraea terrae</name>
    <dbReference type="NCBI Taxonomy" id="1537710"/>
    <lineage>
        <taxon>Bacteria</taxon>
        <taxon>Pseudomonadati</taxon>
        <taxon>Pseudomonadota</taxon>
        <taxon>Betaproteobacteria</taxon>
        <taxon>Burkholderiales</taxon>
        <taxon>Burkholderiaceae</taxon>
        <taxon>Pandoraea</taxon>
    </lineage>
</organism>
<dbReference type="InterPro" id="IPR036388">
    <property type="entry name" value="WH-like_DNA-bd_sf"/>
</dbReference>
<dbReference type="GO" id="GO:0003677">
    <property type="term" value="F:DNA binding"/>
    <property type="evidence" value="ECO:0007669"/>
    <property type="project" value="UniProtKB-KW"/>
</dbReference>
<dbReference type="InterPro" id="IPR000847">
    <property type="entry name" value="LysR_HTH_N"/>
</dbReference>
<evidence type="ECO:0000256" key="2">
    <source>
        <dbReference type="ARBA" id="ARBA00023015"/>
    </source>
</evidence>
<evidence type="ECO:0000313" key="7">
    <source>
        <dbReference type="Proteomes" id="UP000414233"/>
    </source>
</evidence>
<evidence type="ECO:0000256" key="4">
    <source>
        <dbReference type="ARBA" id="ARBA00023163"/>
    </source>
</evidence>
<dbReference type="EMBL" id="CABPRZ010000021">
    <property type="protein sequence ID" value="VVE43658.1"/>
    <property type="molecule type" value="Genomic_DNA"/>
</dbReference>
<dbReference type="GO" id="GO:0003700">
    <property type="term" value="F:DNA-binding transcription factor activity"/>
    <property type="evidence" value="ECO:0007669"/>
    <property type="project" value="InterPro"/>
</dbReference>
<dbReference type="InterPro" id="IPR005119">
    <property type="entry name" value="LysR_subst-bd"/>
</dbReference>
<dbReference type="PROSITE" id="PS50931">
    <property type="entry name" value="HTH_LYSR"/>
    <property type="match status" value="1"/>
</dbReference>
<dbReference type="InterPro" id="IPR036390">
    <property type="entry name" value="WH_DNA-bd_sf"/>
</dbReference>
<dbReference type="PANTHER" id="PTHR30346:SF28">
    <property type="entry name" value="HTH-TYPE TRANSCRIPTIONAL REGULATOR CYNR"/>
    <property type="match status" value="1"/>
</dbReference>
<dbReference type="SUPFAM" id="SSF53850">
    <property type="entry name" value="Periplasmic binding protein-like II"/>
    <property type="match status" value="1"/>
</dbReference>
<evidence type="ECO:0000256" key="3">
    <source>
        <dbReference type="ARBA" id="ARBA00023125"/>
    </source>
</evidence>
<keyword evidence="3" id="KW-0238">DNA-binding</keyword>
<dbReference type="RefSeq" id="WP_150698986.1">
    <property type="nucleotide sequence ID" value="NZ_CABPRZ010000021.1"/>
</dbReference>
<dbReference type="Gene3D" id="3.40.190.10">
    <property type="entry name" value="Periplasmic binding protein-like II"/>
    <property type="match status" value="2"/>
</dbReference>
<evidence type="ECO:0000256" key="1">
    <source>
        <dbReference type="ARBA" id="ARBA00009437"/>
    </source>
</evidence>